<feature type="domain" description="NodB homology" evidence="1">
    <location>
        <begin position="20"/>
        <end position="177"/>
    </location>
</feature>
<organism evidence="2 3">
    <name type="scientific">Candidatus Nealsonbacteria bacterium RIFOXYB1_FULL_40_15</name>
    <dbReference type="NCBI Taxonomy" id="1801677"/>
    <lineage>
        <taxon>Bacteria</taxon>
        <taxon>Candidatus Nealsoniibacteriota</taxon>
    </lineage>
</organism>
<protein>
    <recommendedName>
        <fullName evidence="1">NodB homology domain-containing protein</fullName>
    </recommendedName>
</protein>
<accession>A0A1G2ENM2</accession>
<dbReference type="GO" id="GO:0016810">
    <property type="term" value="F:hydrolase activity, acting on carbon-nitrogen (but not peptide) bonds"/>
    <property type="evidence" value="ECO:0007669"/>
    <property type="project" value="InterPro"/>
</dbReference>
<sequence length="303" mass="35173">MDVKRPIFVLSLDVELAWGTFDKNGLKKYSRHFKKTRNAIDSLLDLLKEYEIKATWAFVGHLFLDRCDKNHSDVLRPFYSWYGKDWHSLDPGTDIERDPFWYGKDILLKVKNAWPKQEIATHTFSHVIMDEECAEETARSQIKKCIELAEEEGIKIKSMVFPRNRVNHTKALGELGIRTFRGYSKKKRLSRIIDQIFARTPDVFPLKSLVLHDNVLEIKESMFLTSYDGLRKLIPSGIRVLRAKRGIKKAASDNSMFHLWLHPFNLAGNPKLLGDLEKIFILSKKHGLSSLTMGEAEELWRKS</sequence>
<dbReference type="InterPro" id="IPR011330">
    <property type="entry name" value="Glyco_hydro/deAcase_b/a-brl"/>
</dbReference>
<dbReference type="GO" id="GO:0005975">
    <property type="term" value="P:carbohydrate metabolic process"/>
    <property type="evidence" value="ECO:0007669"/>
    <property type="project" value="InterPro"/>
</dbReference>
<dbReference type="AlphaFoldDB" id="A0A1G2ENM2"/>
<dbReference type="EMBL" id="MHMM01000010">
    <property type="protein sequence ID" value="OGZ27132.1"/>
    <property type="molecule type" value="Genomic_DNA"/>
</dbReference>
<dbReference type="SUPFAM" id="SSF88713">
    <property type="entry name" value="Glycoside hydrolase/deacetylase"/>
    <property type="match status" value="1"/>
</dbReference>
<dbReference type="InterPro" id="IPR002509">
    <property type="entry name" value="NODB_dom"/>
</dbReference>
<gene>
    <name evidence="2" type="ORF">A2365_00485</name>
</gene>
<dbReference type="Gene3D" id="3.20.20.370">
    <property type="entry name" value="Glycoside hydrolase/deacetylase"/>
    <property type="match status" value="1"/>
</dbReference>
<comment type="caution">
    <text evidence="2">The sequence shown here is derived from an EMBL/GenBank/DDBJ whole genome shotgun (WGS) entry which is preliminary data.</text>
</comment>
<dbReference type="Proteomes" id="UP000177740">
    <property type="component" value="Unassembled WGS sequence"/>
</dbReference>
<evidence type="ECO:0000259" key="1">
    <source>
        <dbReference type="Pfam" id="PF01522"/>
    </source>
</evidence>
<dbReference type="Pfam" id="PF01522">
    <property type="entry name" value="Polysacc_deac_1"/>
    <property type="match status" value="1"/>
</dbReference>
<evidence type="ECO:0000313" key="3">
    <source>
        <dbReference type="Proteomes" id="UP000177740"/>
    </source>
</evidence>
<name>A0A1G2ENM2_9BACT</name>
<dbReference type="STRING" id="1801677.A2365_00485"/>
<proteinExistence type="predicted"/>
<reference evidence="2 3" key="1">
    <citation type="journal article" date="2016" name="Nat. Commun.">
        <title>Thousands of microbial genomes shed light on interconnected biogeochemical processes in an aquifer system.</title>
        <authorList>
            <person name="Anantharaman K."/>
            <person name="Brown C.T."/>
            <person name="Hug L.A."/>
            <person name="Sharon I."/>
            <person name="Castelle C.J."/>
            <person name="Probst A.J."/>
            <person name="Thomas B.C."/>
            <person name="Singh A."/>
            <person name="Wilkins M.J."/>
            <person name="Karaoz U."/>
            <person name="Brodie E.L."/>
            <person name="Williams K.H."/>
            <person name="Hubbard S.S."/>
            <person name="Banfield J.F."/>
        </authorList>
    </citation>
    <scope>NUCLEOTIDE SEQUENCE [LARGE SCALE GENOMIC DNA]</scope>
</reference>
<evidence type="ECO:0000313" key="2">
    <source>
        <dbReference type="EMBL" id="OGZ27132.1"/>
    </source>
</evidence>